<dbReference type="VEuPathDB" id="VectorBase:ACON2_032037"/>
<name>A0A8W7PDD2_ANOCL</name>
<reference evidence="3" key="1">
    <citation type="submission" date="2022-08" db="UniProtKB">
        <authorList>
            <consortium name="EnsemblMetazoa"/>
        </authorList>
    </citation>
    <scope>IDENTIFICATION</scope>
</reference>
<feature type="region of interest" description="Disordered" evidence="2">
    <location>
        <begin position="434"/>
        <end position="453"/>
    </location>
</feature>
<feature type="compositionally biased region" description="Polar residues" evidence="2">
    <location>
        <begin position="22"/>
        <end position="31"/>
    </location>
</feature>
<dbReference type="InterPro" id="IPR005312">
    <property type="entry name" value="DUF1759"/>
</dbReference>
<feature type="coiled-coil region" evidence="1">
    <location>
        <begin position="88"/>
        <end position="122"/>
    </location>
</feature>
<sequence>MLSNSPETEASCEQLAEHEQQAGPTMRSSARSGGAKDATSGMVVQQHEQQAAPSTSSIVRNTEAKDATPGKVRVSATPDALAAREHVVRRRRLELDRLEFEAEKARKEIEFEERELEILRQFGQVGSSGQVEKTVAWLTETDRIGMANGVQRDGGSAGHHRLSHHPLTPTGSRASFPPHYDPTWFYDQRAAEEQEYAAWRCAVDNSFTKGRESHHVRQYNLNSTNVQNGGTNHVSSSPCAGLGSTELNQSHGNARHAIGSELPSFSGAISEWPIFYAHFKRSSAACGYTEEENLLRLQKALRGPSLEAVEDLLLLPNSLNETLGVLEAEFGRPELVVDTLIEKVRTMPAPKIEKLETMAAFGSAVRKMCAAIRISGLRDYQCNVALLKELSAKLPPTTRLEWGRYKLRLPEVTLMDFGKWIAEIGAGAKLEVSPNTNTDQYNRGNTDRSQPPRTARAYLNVHDTTSTNEAPRQRSCLMCRGTCRSLGECFRFP</sequence>
<evidence type="ECO:0000313" key="3">
    <source>
        <dbReference type="EnsemblMetazoa" id="ACOM029257-PA.1"/>
    </source>
</evidence>
<organism evidence="3">
    <name type="scientific">Anopheles coluzzii</name>
    <name type="common">African malaria mosquito</name>
    <dbReference type="NCBI Taxonomy" id="1518534"/>
    <lineage>
        <taxon>Eukaryota</taxon>
        <taxon>Metazoa</taxon>
        <taxon>Ecdysozoa</taxon>
        <taxon>Arthropoda</taxon>
        <taxon>Hexapoda</taxon>
        <taxon>Insecta</taxon>
        <taxon>Pterygota</taxon>
        <taxon>Neoptera</taxon>
        <taxon>Endopterygota</taxon>
        <taxon>Diptera</taxon>
        <taxon>Nematocera</taxon>
        <taxon>Culicoidea</taxon>
        <taxon>Culicidae</taxon>
        <taxon>Anophelinae</taxon>
        <taxon>Anopheles</taxon>
    </lineage>
</organism>
<feature type="compositionally biased region" description="Polar residues" evidence="2">
    <location>
        <begin position="42"/>
        <end position="60"/>
    </location>
</feature>
<feature type="compositionally biased region" description="Polar residues" evidence="2">
    <location>
        <begin position="434"/>
        <end position="452"/>
    </location>
</feature>
<keyword evidence="1" id="KW-0175">Coiled coil</keyword>
<proteinExistence type="predicted"/>
<accession>A0A8W7PDD2</accession>
<dbReference type="Proteomes" id="UP000075882">
    <property type="component" value="Unassembled WGS sequence"/>
</dbReference>
<feature type="region of interest" description="Disordered" evidence="2">
    <location>
        <begin position="1"/>
        <end position="73"/>
    </location>
</feature>
<evidence type="ECO:0000256" key="1">
    <source>
        <dbReference type="SAM" id="Coils"/>
    </source>
</evidence>
<evidence type="ECO:0000256" key="2">
    <source>
        <dbReference type="SAM" id="MobiDB-lite"/>
    </source>
</evidence>
<dbReference type="AlphaFoldDB" id="A0A8W7PDD2"/>
<dbReference type="Pfam" id="PF03564">
    <property type="entry name" value="DUF1759"/>
    <property type="match status" value="1"/>
</dbReference>
<dbReference type="EnsemblMetazoa" id="ACOM029257-RA">
    <property type="protein sequence ID" value="ACOM029257-PA.1"/>
    <property type="gene ID" value="ACOM029257"/>
</dbReference>
<dbReference type="PANTHER" id="PTHR47331">
    <property type="entry name" value="PHD-TYPE DOMAIN-CONTAINING PROTEIN"/>
    <property type="match status" value="1"/>
</dbReference>
<feature type="region of interest" description="Disordered" evidence="2">
    <location>
        <begin position="149"/>
        <end position="174"/>
    </location>
</feature>
<protein>
    <submittedName>
        <fullName evidence="3">Uncharacterized protein</fullName>
    </submittedName>
</protein>